<proteinExistence type="predicted"/>
<feature type="compositionally biased region" description="Pro residues" evidence="3">
    <location>
        <begin position="19"/>
        <end position="53"/>
    </location>
</feature>
<dbReference type="InterPro" id="IPR052462">
    <property type="entry name" value="SLIRP/GR-RBP-like"/>
</dbReference>
<feature type="domain" description="RRM" evidence="4">
    <location>
        <begin position="93"/>
        <end position="176"/>
    </location>
</feature>
<dbReference type="GO" id="GO:0003723">
    <property type="term" value="F:RNA binding"/>
    <property type="evidence" value="ECO:0007669"/>
    <property type="project" value="UniProtKB-UniRule"/>
</dbReference>
<feature type="non-terminal residue" evidence="5">
    <location>
        <position position="300"/>
    </location>
</feature>
<dbReference type="InterPro" id="IPR012677">
    <property type="entry name" value="Nucleotide-bd_a/b_plait_sf"/>
</dbReference>
<evidence type="ECO:0000256" key="1">
    <source>
        <dbReference type="ARBA" id="ARBA00022884"/>
    </source>
</evidence>
<sequence>MRTPTGPLPHGHERGPHANVPPPQSHQPHPPHPPPRTPPSHSQCPPPPAPAPTHAPSVAPIAPARGRMAPLTDLQARQEALVGCEPGVGPLGANLFVFRLACWVEEQDLRYAFDAFGTITSCKVTRDKDGLSKGFGFVCFSNSWEALAAIQQMDNRLLLPSPQRAAQLIMLSQKQKQRLDREKERGQREANGEVAAQMQMQQQGRRGNQNGTTKGNTEAMEEMRGENEGSTGGSRERDRETINGLSSPILPFSNPSLSGGRGSTLCAAARGRAYSFKIRLRLKDGHDRYMRRALGLGPQV</sequence>
<reference evidence="5" key="1">
    <citation type="submission" date="2014-11" db="EMBL/GenBank/DDBJ databases">
        <authorList>
            <person name="Otto D Thomas"/>
            <person name="Naeem Raeece"/>
        </authorList>
    </citation>
    <scope>NUCLEOTIDE SEQUENCE</scope>
</reference>
<gene>
    <name evidence="5" type="ORF">Cvel_28253</name>
</gene>
<dbReference type="PANTHER" id="PTHR48027">
    <property type="entry name" value="HETEROGENEOUS NUCLEAR RIBONUCLEOPROTEIN 87F-RELATED"/>
    <property type="match status" value="1"/>
</dbReference>
<feature type="compositionally biased region" description="Basic and acidic residues" evidence="3">
    <location>
        <begin position="177"/>
        <end position="191"/>
    </location>
</feature>
<dbReference type="InterPro" id="IPR035979">
    <property type="entry name" value="RBD_domain_sf"/>
</dbReference>
<keyword evidence="1 2" id="KW-0694">RNA-binding</keyword>
<dbReference type="SUPFAM" id="SSF54928">
    <property type="entry name" value="RNA-binding domain, RBD"/>
    <property type="match status" value="1"/>
</dbReference>
<feature type="compositionally biased region" description="Low complexity" evidence="3">
    <location>
        <begin position="195"/>
        <end position="210"/>
    </location>
</feature>
<evidence type="ECO:0000256" key="2">
    <source>
        <dbReference type="PROSITE-ProRule" id="PRU00176"/>
    </source>
</evidence>
<organism evidence="5">
    <name type="scientific">Chromera velia CCMP2878</name>
    <dbReference type="NCBI Taxonomy" id="1169474"/>
    <lineage>
        <taxon>Eukaryota</taxon>
        <taxon>Sar</taxon>
        <taxon>Alveolata</taxon>
        <taxon>Colpodellida</taxon>
        <taxon>Chromeraceae</taxon>
        <taxon>Chromera</taxon>
    </lineage>
</organism>
<dbReference type="AlphaFoldDB" id="A0A0G4HJX4"/>
<dbReference type="Gene3D" id="3.30.70.330">
    <property type="match status" value="1"/>
</dbReference>
<evidence type="ECO:0000256" key="3">
    <source>
        <dbReference type="SAM" id="MobiDB-lite"/>
    </source>
</evidence>
<dbReference type="PROSITE" id="PS50102">
    <property type="entry name" value="RRM"/>
    <property type="match status" value="1"/>
</dbReference>
<dbReference type="EMBL" id="CDMZ01002898">
    <property type="protein sequence ID" value="CEM44326.1"/>
    <property type="molecule type" value="Genomic_DNA"/>
</dbReference>
<protein>
    <recommendedName>
        <fullName evidence="4">RRM domain-containing protein</fullName>
    </recommendedName>
</protein>
<feature type="region of interest" description="Disordered" evidence="3">
    <location>
        <begin position="172"/>
        <end position="261"/>
    </location>
</feature>
<dbReference type="Pfam" id="PF00076">
    <property type="entry name" value="RRM_1"/>
    <property type="match status" value="1"/>
</dbReference>
<dbReference type="InterPro" id="IPR000504">
    <property type="entry name" value="RRM_dom"/>
</dbReference>
<dbReference type="SMART" id="SM00360">
    <property type="entry name" value="RRM"/>
    <property type="match status" value="1"/>
</dbReference>
<name>A0A0G4HJX4_9ALVE</name>
<feature type="region of interest" description="Disordered" evidence="3">
    <location>
        <begin position="1"/>
        <end position="60"/>
    </location>
</feature>
<evidence type="ECO:0000313" key="5">
    <source>
        <dbReference type="EMBL" id="CEM44326.1"/>
    </source>
</evidence>
<evidence type="ECO:0000259" key="4">
    <source>
        <dbReference type="PROSITE" id="PS50102"/>
    </source>
</evidence>
<accession>A0A0G4HJX4</accession>